<reference evidence="1" key="1">
    <citation type="journal article" date="2019" name="bioRxiv">
        <title>The Genome of the Zebra Mussel, Dreissena polymorpha: A Resource for Invasive Species Research.</title>
        <authorList>
            <person name="McCartney M.A."/>
            <person name="Auch B."/>
            <person name="Kono T."/>
            <person name="Mallez S."/>
            <person name="Zhang Y."/>
            <person name="Obille A."/>
            <person name="Becker A."/>
            <person name="Abrahante J.E."/>
            <person name="Garbe J."/>
            <person name="Badalamenti J.P."/>
            <person name="Herman A."/>
            <person name="Mangelson H."/>
            <person name="Liachko I."/>
            <person name="Sullivan S."/>
            <person name="Sone E.D."/>
            <person name="Koren S."/>
            <person name="Silverstein K.A.T."/>
            <person name="Beckman K.B."/>
            <person name="Gohl D.M."/>
        </authorList>
    </citation>
    <scope>NUCLEOTIDE SEQUENCE</scope>
    <source>
        <strain evidence="1">Duluth1</strain>
        <tissue evidence="1">Whole animal</tissue>
    </source>
</reference>
<sequence>MPPDEFIHSANEASDPDLDEVLIEMMRHTDYELKDEDLMDSDEDYEELDPQQQTISEDDDAINDFDSCPSFPDSSVTVGSFTLLLALFTTK</sequence>
<protein>
    <submittedName>
        <fullName evidence="1">Uncharacterized protein</fullName>
    </submittedName>
</protein>
<proteinExistence type="predicted"/>
<evidence type="ECO:0000313" key="1">
    <source>
        <dbReference type="EMBL" id="KAH3704954.1"/>
    </source>
</evidence>
<organism evidence="1 2">
    <name type="scientific">Dreissena polymorpha</name>
    <name type="common">Zebra mussel</name>
    <name type="synonym">Mytilus polymorpha</name>
    <dbReference type="NCBI Taxonomy" id="45954"/>
    <lineage>
        <taxon>Eukaryota</taxon>
        <taxon>Metazoa</taxon>
        <taxon>Spiralia</taxon>
        <taxon>Lophotrochozoa</taxon>
        <taxon>Mollusca</taxon>
        <taxon>Bivalvia</taxon>
        <taxon>Autobranchia</taxon>
        <taxon>Heteroconchia</taxon>
        <taxon>Euheterodonta</taxon>
        <taxon>Imparidentia</taxon>
        <taxon>Neoheterodontei</taxon>
        <taxon>Myida</taxon>
        <taxon>Dreissenoidea</taxon>
        <taxon>Dreissenidae</taxon>
        <taxon>Dreissena</taxon>
    </lineage>
</organism>
<name>A0A9D3YQ27_DREPO</name>
<dbReference type="Proteomes" id="UP000828390">
    <property type="component" value="Unassembled WGS sequence"/>
</dbReference>
<gene>
    <name evidence="1" type="ORF">DPMN_080016</name>
</gene>
<comment type="caution">
    <text evidence="1">The sequence shown here is derived from an EMBL/GenBank/DDBJ whole genome shotgun (WGS) entry which is preliminary data.</text>
</comment>
<reference evidence="1" key="2">
    <citation type="submission" date="2020-11" db="EMBL/GenBank/DDBJ databases">
        <authorList>
            <person name="McCartney M.A."/>
            <person name="Auch B."/>
            <person name="Kono T."/>
            <person name="Mallez S."/>
            <person name="Becker A."/>
            <person name="Gohl D.M."/>
            <person name="Silverstein K.A.T."/>
            <person name="Koren S."/>
            <person name="Bechman K.B."/>
            <person name="Herman A."/>
            <person name="Abrahante J.E."/>
            <person name="Garbe J."/>
        </authorList>
    </citation>
    <scope>NUCLEOTIDE SEQUENCE</scope>
    <source>
        <strain evidence="1">Duluth1</strain>
        <tissue evidence="1">Whole animal</tissue>
    </source>
</reference>
<keyword evidence="2" id="KW-1185">Reference proteome</keyword>
<dbReference type="EMBL" id="JAIWYP010000015">
    <property type="protein sequence ID" value="KAH3704954.1"/>
    <property type="molecule type" value="Genomic_DNA"/>
</dbReference>
<accession>A0A9D3YQ27</accession>
<dbReference type="AlphaFoldDB" id="A0A9D3YQ27"/>
<evidence type="ECO:0000313" key="2">
    <source>
        <dbReference type="Proteomes" id="UP000828390"/>
    </source>
</evidence>